<dbReference type="EMBL" id="VIGV01000005">
    <property type="protein sequence ID" value="TWS23104.1"/>
    <property type="molecule type" value="Genomic_DNA"/>
</dbReference>
<dbReference type="OrthoDB" id="4701311at2"/>
<name>A0A5C5RKJ8_9ACTN</name>
<dbReference type="Pfam" id="PF04480">
    <property type="entry name" value="DUF559"/>
    <property type="match status" value="1"/>
</dbReference>
<evidence type="ECO:0000313" key="2">
    <source>
        <dbReference type="EMBL" id="TWS23104.1"/>
    </source>
</evidence>
<dbReference type="Proteomes" id="UP000319792">
    <property type="component" value="Unassembled WGS sequence"/>
</dbReference>
<dbReference type="InterPro" id="IPR007569">
    <property type="entry name" value="DUF559"/>
</dbReference>
<dbReference type="RefSeq" id="WP_146436247.1">
    <property type="nucleotide sequence ID" value="NZ_VIGV01000005.1"/>
</dbReference>
<organism evidence="2 3">
    <name type="scientific">Tsukamurella sputi</name>
    <dbReference type="NCBI Taxonomy" id="2591848"/>
    <lineage>
        <taxon>Bacteria</taxon>
        <taxon>Bacillati</taxon>
        <taxon>Actinomycetota</taxon>
        <taxon>Actinomycetes</taxon>
        <taxon>Mycobacteriales</taxon>
        <taxon>Tsukamurellaceae</taxon>
        <taxon>Tsukamurella</taxon>
    </lineage>
</organism>
<accession>A0A5C5RKJ8</accession>
<dbReference type="AlphaFoldDB" id="A0A5C5RKJ8"/>
<comment type="caution">
    <text evidence="2">The sequence shown here is derived from an EMBL/GenBank/DDBJ whole genome shotgun (WGS) entry which is preliminary data.</text>
</comment>
<gene>
    <name evidence="2" type="ORF">FK268_17110</name>
</gene>
<dbReference type="Gene3D" id="3.40.960.10">
    <property type="entry name" value="VSR Endonuclease"/>
    <property type="match status" value="1"/>
</dbReference>
<evidence type="ECO:0000313" key="3">
    <source>
        <dbReference type="Proteomes" id="UP000319792"/>
    </source>
</evidence>
<reference evidence="2 3" key="2">
    <citation type="submission" date="2019-08" db="EMBL/GenBank/DDBJ databases">
        <title>Tsukamurella conjunctivitidis sp. nov., Tsukamurella assacharolytica sp. nov. and Tsukamurella sputae sp. nov. isolated from patients with conjunctivitis, bacteraemia (lymphoma) and respiratory infection (sputum) in Hong Kong.</title>
        <authorList>
            <person name="Fok K.M.N."/>
            <person name="Fong J.Y.H."/>
        </authorList>
    </citation>
    <scope>NUCLEOTIDE SEQUENCE [LARGE SCALE GENOMIC DNA]</scope>
    <source>
        <strain evidence="2 3">HKU70</strain>
    </source>
</reference>
<feature type="domain" description="DUF559" evidence="1">
    <location>
        <begin position="103"/>
        <end position="182"/>
    </location>
</feature>
<proteinExistence type="predicted"/>
<keyword evidence="3" id="KW-1185">Reference proteome</keyword>
<reference evidence="2 3" key="1">
    <citation type="submission" date="2019-06" db="EMBL/GenBank/DDBJ databases">
        <authorList>
            <person name="Teng J.L.L."/>
            <person name="Lee H.H."/>
            <person name="Lau S.K.P."/>
            <person name="Woo P.C.Y."/>
        </authorList>
    </citation>
    <scope>NUCLEOTIDE SEQUENCE [LARGE SCALE GENOMIC DNA]</scope>
    <source>
        <strain evidence="2 3">HKU70</strain>
    </source>
</reference>
<protein>
    <submittedName>
        <fullName evidence="2">DUF559 domain-containing protein</fullName>
    </submittedName>
</protein>
<sequence>MAGTSAARAAVAAVVPRAPPARHAAPRRRSASVALQCVANCLPADQFVAVLDSTLRMPQPYTVDHLADVFDGASRRIARLLGMLDPMAGSGTESLVRYRLACAGIRVRSQVTIRGVGRVDLLVGDKLIVECDSEGYHGGTQRRSDNRRDRIATVGDFRVLRIDYTDVLFDWDAVLQDILAIVRSGRHKGLTRF</sequence>
<evidence type="ECO:0000259" key="1">
    <source>
        <dbReference type="Pfam" id="PF04480"/>
    </source>
</evidence>